<evidence type="ECO:0000256" key="1">
    <source>
        <dbReference type="ARBA" id="ARBA00004651"/>
    </source>
</evidence>
<proteinExistence type="predicted"/>
<gene>
    <name evidence="8" type="primary">yeeO_16</name>
    <name evidence="8" type="ORF">SDC9_67784</name>
</gene>
<feature type="transmembrane region" description="Helical" evidence="7">
    <location>
        <begin position="54"/>
        <end position="79"/>
    </location>
</feature>
<feature type="transmembrane region" description="Helical" evidence="7">
    <location>
        <begin position="136"/>
        <end position="161"/>
    </location>
</feature>
<comment type="caution">
    <text evidence="8">The sequence shown here is derived from an EMBL/GenBank/DDBJ whole genome shotgun (WGS) entry which is preliminary data.</text>
</comment>
<evidence type="ECO:0000256" key="4">
    <source>
        <dbReference type="ARBA" id="ARBA00022692"/>
    </source>
</evidence>
<evidence type="ECO:0000256" key="6">
    <source>
        <dbReference type="ARBA" id="ARBA00023136"/>
    </source>
</evidence>
<dbReference type="Pfam" id="PF01554">
    <property type="entry name" value="MatE"/>
    <property type="match status" value="2"/>
</dbReference>
<organism evidence="8">
    <name type="scientific">bioreactor metagenome</name>
    <dbReference type="NCBI Taxonomy" id="1076179"/>
    <lineage>
        <taxon>unclassified sequences</taxon>
        <taxon>metagenomes</taxon>
        <taxon>ecological metagenomes</taxon>
    </lineage>
</organism>
<evidence type="ECO:0000256" key="7">
    <source>
        <dbReference type="SAM" id="Phobius"/>
    </source>
</evidence>
<feature type="transmembrane region" description="Helical" evidence="7">
    <location>
        <begin position="168"/>
        <end position="189"/>
    </location>
</feature>
<feature type="transmembrane region" description="Helical" evidence="7">
    <location>
        <begin position="358"/>
        <end position="379"/>
    </location>
</feature>
<dbReference type="PANTHER" id="PTHR43549">
    <property type="entry name" value="MULTIDRUG RESISTANCE PROTEIN YPNP-RELATED"/>
    <property type="match status" value="1"/>
</dbReference>
<dbReference type="PANTHER" id="PTHR43549:SF3">
    <property type="entry name" value="MULTIDRUG RESISTANCE PROTEIN YPNP-RELATED"/>
    <property type="match status" value="1"/>
</dbReference>
<dbReference type="InterPro" id="IPR048279">
    <property type="entry name" value="MdtK-like"/>
</dbReference>
<dbReference type="InterPro" id="IPR002528">
    <property type="entry name" value="MATE_fam"/>
</dbReference>
<accession>A0A644XYM8</accession>
<reference evidence="8" key="1">
    <citation type="submission" date="2019-08" db="EMBL/GenBank/DDBJ databases">
        <authorList>
            <person name="Kucharzyk K."/>
            <person name="Murdoch R.W."/>
            <person name="Higgins S."/>
            <person name="Loffler F."/>
        </authorList>
    </citation>
    <scope>NUCLEOTIDE SEQUENCE</scope>
</reference>
<comment type="subcellular location">
    <subcellularLocation>
        <location evidence="1">Cell membrane</location>
        <topology evidence="1">Multi-pass membrane protein</topology>
    </subcellularLocation>
</comment>
<evidence type="ECO:0000313" key="8">
    <source>
        <dbReference type="EMBL" id="MPM21340.1"/>
    </source>
</evidence>
<dbReference type="AlphaFoldDB" id="A0A644XYM8"/>
<evidence type="ECO:0000256" key="2">
    <source>
        <dbReference type="ARBA" id="ARBA00022448"/>
    </source>
</evidence>
<dbReference type="PIRSF" id="PIRSF006603">
    <property type="entry name" value="DinF"/>
    <property type="match status" value="1"/>
</dbReference>
<dbReference type="NCBIfam" id="TIGR00797">
    <property type="entry name" value="matE"/>
    <property type="match status" value="1"/>
</dbReference>
<sequence length="446" mass="48564">MGTHTKLMTTGSIQRNLLSFAIPIFLGNLFQQLYHTADSLVVGNFVGKESLAAISSIGSLTMLLIGLFQGIFVGAGVVISKAFGEGDEAAVQKAVHTTVALGLSGGVLLTLLGYFFAPVMLVWMQTPPSVFDDAELYIRIYFLGISTLILYNTASGILQAVGDSRHPLYFLIIASVINIVLDLVFVAVFQMGIAGTAYATIIAQAVSAILSFRLLITTNDIIKVRLWHVRFHKGYLGPILRLGIPSGIQNSVTSFANVILQSSINLFGPSAMAGNGAFMRIQGFAFIPITAFALALTTFTGQNLGAGEYERVRKGARFGVIFAMVLAETIGLLMYFGSEPLIALFSRDPEVLSFGVQKSHIASLFLWSLALSHAMTGIFRGAGRSIVPMSVMLAIWCIFRIIFIQVGLSIVMDIRVVYWAYPVTWTISAVIFVIYYFSVDWMRQTK</sequence>
<feature type="transmembrane region" description="Helical" evidence="7">
    <location>
        <begin position="99"/>
        <end position="124"/>
    </location>
</feature>
<feature type="transmembrane region" description="Helical" evidence="7">
    <location>
        <begin position="418"/>
        <end position="437"/>
    </location>
</feature>
<feature type="transmembrane region" description="Helical" evidence="7">
    <location>
        <begin position="318"/>
        <end position="338"/>
    </location>
</feature>
<keyword evidence="4 7" id="KW-0812">Transmembrane</keyword>
<feature type="transmembrane region" description="Helical" evidence="7">
    <location>
        <begin position="16"/>
        <end position="34"/>
    </location>
</feature>
<dbReference type="InterPro" id="IPR052031">
    <property type="entry name" value="Membrane_Transporter-Flippase"/>
</dbReference>
<dbReference type="EMBL" id="VSSQ01003570">
    <property type="protein sequence ID" value="MPM21340.1"/>
    <property type="molecule type" value="Genomic_DNA"/>
</dbReference>
<evidence type="ECO:0000256" key="5">
    <source>
        <dbReference type="ARBA" id="ARBA00022989"/>
    </source>
</evidence>
<keyword evidence="2" id="KW-0813">Transport</keyword>
<feature type="transmembrane region" description="Helical" evidence="7">
    <location>
        <begin position="391"/>
        <end position="412"/>
    </location>
</feature>
<protein>
    <submittedName>
        <fullName evidence="8">Putative FMN/FAD exporter YeeO</fullName>
    </submittedName>
</protein>
<name>A0A644XYM8_9ZZZZ</name>
<dbReference type="GO" id="GO:0042910">
    <property type="term" value="F:xenobiotic transmembrane transporter activity"/>
    <property type="evidence" value="ECO:0007669"/>
    <property type="project" value="InterPro"/>
</dbReference>
<keyword evidence="5 7" id="KW-1133">Transmembrane helix</keyword>
<dbReference type="GO" id="GO:0005886">
    <property type="term" value="C:plasma membrane"/>
    <property type="evidence" value="ECO:0007669"/>
    <property type="project" value="UniProtKB-SubCell"/>
</dbReference>
<feature type="transmembrane region" description="Helical" evidence="7">
    <location>
        <begin position="195"/>
        <end position="216"/>
    </location>
</feature>
<evidence type="ECO:0000256" key="3">
    <source>
        <dbReference type="ARBA" id="ARBA00022475"/>
    </source>
</evidence>
<keyword evidence="3" id="KW-1003">Cell membrane</keyword>
<dbReference type="GO" id="GO:0015297">
    <property type="term" value="F:antiporter activity"/>
    <property type="evidence" value="ECO:0007669"/>
    <property type="project" value="InterPro"/>
</dbReference>
<dbReference type="CDD" id="cd13138">
    <property type="entry name" value="MATE_yoeA_like"/>
    <property type="match status" value="1"/>
</dbReference>
<keyword evidence="6 7" id="KW-0472">Membrane</keyword>